<dbReference type="PANTHER" id="PTHR11461">
    <property type="entry name" value="SERINE PROTEASE INHIBITOR, SERPIN"/>
    <property type="match status" value="1"/>
</dbReference>
<dbReference type="GO" id="GO:0005615">
    <property type="term" value="C:extracellular space"/>
    <property type="evidence" value="ECO:0007669"/>
    <property type="project" value="InterPro"/>
</dbReference>
<evidence type="ECO:0000259" key="3">
    <source>
        <dbReference type="SMART" id="SM00093"/>
    </source>
</evidence>
<keyword evidence="2" id="KW-1133">Transmembrane helix</keyword>
<organism evidence="4 5">
    <name type="scientific">Scleropages formosus</name>
    <name type="common">Asian bonytongue</name>
    <name type="synonym">Osteoglossum formosum</name>
    <dbReference type="NCBI Taxonomy" id="113540"/>
    <lineage>
        <taxon>Eukaryota</taxon>
        <taxon>Metazoa</taxon>
        <taxon>Chordata</taxon>
        <taxon>Craniata</taxon>
        <taxon>Vertebrata</taxon>
        <taxon>Euteleostomi</taxon>
        <taxon>Actinopterygii</taxon>
        <taxon>Neopterygii</taxon>
        <taxon>Teleostei</taxon>
        <taxon>Osteoglossocephala</taxon>
        <taxon>Osteoglossomorpha</taxon>
        <taxon>Osteoglossiformes</taxon>
        <taxon>Osteoglossidae</taxon>
        <taxon>Scleropages</taxon>
    </lineage>
</organism>
<evidence type="ECO:0000313" key="4">
    <source>
        <dbReference type="Ensembl" id="ENSSFOP00015068728.1"/>
    </source>
</evidence>
<dbReference type="PANTHER" id="PTHR11461:SF191">
    <property type="entry name" value="PROTEIN Z-DEPENDENT PROTEASE INHIBITOR"/>
    <property type="match status" value="1"/>
</dbReference>
<evidence type="ECO:0000256" key="2">
    <source>
        <dbReference type="SAM" id="Phobius"/>
    </source>
</evidence>
<reference evidence="4" key="3">
    <citation type="submission" date="2025-09" db="UniProtKB">
        <authorList>
            <consortium name="Ensembl"/>
        </authorList>
    </citation>
    <scope>IDENTIFICATION</scope>
</reference>
<dbReference type="OrthoDB" id="10063692at2759"/>
<dbReference type="Gene3D" id="3.30.497.10">
    <property type="entry name" value="Antithrombin, subunit I, domain 2"/>
    <property type="match status" value="1"/>
</dbReference>
<dbReference type="InterPro" id="IPR023796">
    <property type="entry name" value="Serpin_dom"/>
</dbReference>
<dbReference type="RefSeq" id="XP_018580653.2">
    <property type="nucleotide sequence ID" value="XM_018725137.2"/>
</dbReference>
<dbReference type="KEGG" id="sfm:108918122"/>
<dbReference type="CDD" id="cd02055">
    <property type="entry name" value="serpinA10_PZI"/>
    <property type="match status" value="1"/>
</dbReference>
<evidence type="ECO:0000313" key="5">
    <source>
        <dbReference type="Proteomes" id="UP000694397"/>
    </source>
</evidence>
<dbReference type="AlphaFoldDB" id="A0A8C9W433"/>
<reference evidence="4 5" key="1">
    <citation type="submission" date="2019-04" db="EMBL/GenBank/DDBJ databases">
        <authorList>
            <consortium name="Wellcome Sanger Institute Data Sharing"/>
        </authorList>
    </citation>
    <scope>NUCLEOTIDE SEQUENCE [LARGE SCALE GENOMIC DNA]</scope>
</reference>
<dbReference type="InterPro" id="IPR023795">
    <property type="entry name" value="Serpin_CS"/>
</dbReference>
<accession>A0A8C9W433</accession>
<dbReference type="InterPro" id="IPR036186">
    <property type="entry name" value="Serpin_sf"/>
</dbReference>
<dbReference type="GeneTree" id="ENSGT00940000159462"/>
<dbReference type="InterPro" id="IPR033835">
    <property type="entry name" value="PZI_serpin_dom"/>
</dbReference>
<dbReference type="Gene3D" id="2.30.39.10">
    <property type="entry name" value="Alpha-1-antitrypsin, domain 1"/>
    <property type="match status" value="1"/>
</dbReference>
<comment type="similarity">
    <text evidence="1">Belongs to the serpin family.</text>
</comment>
<dbReference type="SMART" id="SM00093">
    <property type="entry name" value="SERPIN"/>
    <property type="match status" value="1"/>
</dbReference>
<dbReference type="Pfam" id="PF00079">
    <property type="entry name" value="Serpin"/>
    <property type="match status" value="1"/>
</dbReference>
<proteinExistence type="inferred from homology"/>
<dbReference type="GeneID" id="108918122"/>
<dbReference type="Proteomes" id="UP000694397">
    <property type="component" value="Chromosome 8"/>
</dbReference>
<dbReference type="GO" id="GO:0007596">
    <property type="term" value="P:blood coagulation"/>
    <property type="evidence" value="ECO:0007669"/>
    <property type="project" value="InterPro"/>
</dbReference>
<reference evidence="4" key="2">
    <citation type="submission" date="2025-08" db="UniProtKB">
        <authorList>
            <consortium name="Ensembl"/>
        </authorList>
    </citation>
    <scope>IDENTIFICATION</scope>
</reference>
<dbReference type="PROSITE" id="PS00284">
    <property type="entry name" value="SERPIN"/>
    <property type="match status" value="1"/>
</dbReference>
<dbReference type="InterPro" id="IPR042178">
    <property type="entry name" value="Serpin_sf_1"/>
</dbReference>
<feature type="domain" description="Serpin" evidence="3">
    <location>
        <begin position="112"/>
        <end position="469"/>
    </location>
</feature>
<protein>
    <submittedName>
        <fullName evidence="4">Protein Z-dependent protease inhibitor-like</fullName>
    </submittedName>
</protein>
<dbReference type="InterPro" id="IPR042185">
    <property type="entry name" value="Serpin_sf_2"/>
</dbReference>
<sequence>MGQRRTHRQHSLQTFIGALAHSERYQHEHKEIMLLVPGPLFLKDLHLKTAFPAQHIHLLIFPFHSKLIKRTKMMRTRVIFLLASTSLLTLCQAQELSLDDMELVARTTDFAFSLYRKIASTSDDNIFLSPLTAAASLAALSGGTQSTTRTELLEGLALSSLEQDGQASRIPELFQKLDDILTQDGAFQSDRAIAFFLSQKVEVQKVFSDQFKKFFKADLPEVDFSNPEASKFTINQYIRTQTRGKVASDVGNIDPETQLMLINTIFFQVKWDLPFNSSFTQEERFYVNKYNIAQVPMMFRADKYYLAYDRSLKLGVLKLPCQGKVAMLVLLPDKDVDYTAIDEELTPERFRGWVKQLKKTKLEVQLPRFKLERSYSMQKILPDLGIVDIFENKADLSALSKEARLKVSQVLLKGGIEADEKGLSNSATMASSITEVSMPPRLTINRPFLFLIYHEVTNSLLFMGRVIDPTKN</sequence>
<keyword evidence="2" id="KW-0472">Membrane</keyword>
<name>A0A8C9W433_SCLFO</name>
<dbReference type="Ensembl" id="ENSSFOT00015057554.1">
    <property type="protein sequence ID" value="ENSSFOP00015068728.1"/>
    <property type="gene ID" value="ENSSFOG00015012927.2"/>
</dbReference>
<dbReference type="InterPro" id="IPR000215">
    <property type="entry name" value="Serpin_fam"/>
</dbReference>
<evidence type="ECO:0000256" key="1">
    <source>
        <dbReference type="RuleBase" id="RU000411"/>
    </source>
</evidence>
<dbReference type="GO" id="GO:0004867">
    <property type="term" value="F:serine-type endopeptidase inhibitor activity"/>
    <property type="evidence" value="ECO:0007669"/>
    <property type="project" value="InterPro"/>
</dbReference>
<gene>
    <name evidence="4" type="primary">LOC108918122</name>
</gene>
<keyword evidence="2" id="KW-0812">Transmembrane</keyword>
<dbReference type="SUPFAM" id="SSF56574">
    <property type="entry name" value="Serpins"/>
    <property type="match status" value="1"/>
</dbReference>
<feature type="transmembrane region" description="Helical" evidence="2">
    <location>
        <begin position="78"/>
        <end position="98"/>
    </location>
</feature>
<keyword evidence="5" id="KW-1185">Reference proteome</keyword>